<name>A0A811UVF7_CERCA</name>
<accession>A0A811UVF7</accession>
<protein>
    <submittedName>
        <fullName evidence="1">(Mediterranean fruit fly) hypothetical protein</fullName>
    </submittedName>
</protein>
<comment type="caution">
    <text evidence="1">The sequence shown here is derived from an EMBL/GenBank/DDBJ whole genome shotgun (WGS) entry which is preliminary data.</text>
</comment>
<proteinExistence type="predicted"/>
<keyword evidence="2" id="KW-1185">Reference proteome</keyword>
<dbReference type="Proteomes" id="UP000606786">
    <property type="component" value="Unassembled WGS sequence"/>
</dbReference>
<sequence>MRKYVQRPQHNLKHRLRKYAWYPGDLYLEGERYKSGHTATLNAAQGVVEKLPLQFEMYKY</sequence>
<evidence type="ECO:0000313" key="1">
    <source>
        <dbReference type="EMBL" id="CAD7003169.1"/>
    </source>
</evidence>
<organism evidence="1 2">
    <name type="scientific">Ceratitis capitata</name>
    <name type="common">Mediterranean fruit fly</name>
    <name type="synonym">Tephritis capitata</name>
    <dbReference type="NCBI Taxonomy" id="7213"/>
    <lineage>
        <taxon>Eukaryota</taxon>
        <taxon>Metazoa</taxon>
        <taxon>Ecdysozoa</taxon>
        <taxon>Arthropoda</taxon>
        <taxon>Hexapoda</taxon>
        <taxon>Insecta</taxon>
        <taxon>Pterygota</taxon>
        <taxon>Neoptera</taxon>
        <taxon>Endopterygota</taxon>
        <taxon>Diptera</taxon>
        <taxon>Brachycera</taxon>
        <taxon>Muscomorpha</taxon>
        <taxon>Tephritoidea</taxon>
        <taxon>Tephritidae</taxon>
        <taxon>Ceratitis</taxon>
        <taxon>Ceratitis</taxon>
    </lineage>
</organism>
<reference evidence="1" key="1">
    <citation type="submission" date="2020-11" db="EMBL/GenBank/DDBJ databases">
        <authorList>
            <person name="Whitehead M."/>
        </authorList>
    </citation>
    <scope>NUCLEOTIDE SEQUENCE</scope>
    <source>
        <strain evidence="1">EGII</strain>
    </source>
</reference>
<evidence type="ECO:0000313" key="2">
    <source>
        <dbReference type="Proteomes" id="UP000606786"/>
    </source>
</evidence>
<dbReference type="EMBL" id="CAJHJT010000034">
    <property type="protein sequence ID" value="CAD7003169.1"/>
    <property type="molecule type" value="Genomic_DNA"/>
</dbReference>
<gene>
    <name evidence="1" type="ORF">CCAP1982_LOCUS11631</name>
</gene>
<dbReference type="AlphaFoldDB" id="A0A811UVF7"/>